<evidence type="ECO:0000256" key="3">
    <source>
        <dbReference type="ARBA" id="ARBA00022553"/>
    </source>
</evidence>
<evidence type="ECO:0000313" key="13">
    <source>
        <dbReference type="EMBL" id="SFA62147.1"/>
    </source>
</evidence>
<proteinExistence type="predicted"/>
<dbReference type="InterPro" id="IPR011712">
    <property type="entry name" value="Sig_transdc_His_kin_sub3_dim/P"/>
</dbReference>
<keyword evidence="5" id="KW-0547">Nucleotide-binding</keyword>
<keyword evidence="9" id="KW-0812">Transmembrane</keyword>
<dbReference type="EMBL" id="FOJN01000021">
    <property type="protein sequence ID" value="SFA62147.1"/>
    <property type="molecule type" value="Genomic_DNA"/>
</dbReference>
<dbReference type="GO" id="GO:0046983">
    <property type="term" value="F:protein dimerization activity"/>
    <property type="evidence" value="ECO:0007669"/>
    <property type="project" value="InterPro"/>
</dbReference>
<dbReference type="GeneID" id="85487619"/>
<keyword evidence="9" id="KW-0472">Membrane</keyword>
<evidence type="ECO:0000256" key="1">
    <source>
        <dbReference type="ARBA" id="ARBA00000085"/>
    </source>
</evidence>
<dbReference type="SUPFAM" id="SSF55874">
    <property type="entry name" value="ATPase domain of HSP90 chaperone/DNA topoisomerase II/histidine kinase"/>
    <property type="match status" value="1"/>
</dbReference>
<gene>
    <name evidence="13" type="ORF">SAMN05444374_12122</name>
</gene>
<feature type="domain" description="DUF7134" evidence="12">
    <location>
        <begin position="5"/>
        <end position="154"/>
    </location>
</feature>
<evidence type="ECO:0000256" key="2">
    <source>
        <dbReference type="ARBA" id="ARBA00012438"/>
    </source>
</evidence>
<evidence type="ECO:0000256" key="7">
    <source>
        <dbReference type="ARBA" id="ARBA00022840"/>
    </source>
</evidence>
<keyword evidence="6 13" id="KW-0418">Kinase</keyword>
<reference evidence="13 14" key="1">
    <citation type="submission" date="2016-10" db="EMBL/GenBank/DDBJ databases">
        <authorList>
            <person name="de Groot N.N."/>
        </authorList>
    </citation>
    <scope>NUCLEOTIDE SEQUENCE [LARGE SCALE GENOMIC DNA]</scope>
    <source>
        <strain evidence="13 14">DSM 44908</strain>
    </source>
</reference>
<keyword evidence="3" id="KW-0597">Phosphoprotein</keyword>
<dbReference type="GO" id="GO:0000155">
    <property type="term" value="F:phosphorelay sensor kinase activity"/>
    <property type="evidence" value="ECO:0007669"/>
    <property type="project" value="InterPro"/>
</dbReference>
<dbReference type="Gene3D" id="3.30.565.10">
    <property type="entry name" value="Histidine kinase-like ATPase, C-terminal domain"/>
    <property type="match status" value="1"/>
</dbReference>
<dbReference type="PANTHER" id="PTHR24421">
    <property type="entry name" value="NITRATE/NITRITE SENSOR PROTEIN NARX-RELATED"/>
    <property type="match status" value="1"/>
</dbReference>
<evidence type="ECO:0000256" key="8">
    <source>
        <dbReference type="ARBA" id="ARBA00023012"/>
    </source>
</evidence>
<dbReference type="Pfam" id="PF07730">
    <property type="entry name" value="HisKA_3"/>
    <property type="match status" value="1"/>
</dbReference>
<dbReference type="Pfam" id="PF02518">
    <property type="entry name" value="HATPase_c"/>
    <property type="match status" value="1"/>
</dbReference>
<feature type="domain" description="Signal transduction histidine kinase subgroup 3 dimerisation and phosphoacceptor" evidence="11">
    <location>
        <begin position="182"/>
        <end position="248"/>
    </location>
</feature>
<keyword evidence="7" id="KW-0067">ATP-binding</keyword>
<feature type="domain" description="Histidine kinase/HSP90-like ATPase" evidence="10">
    <location>
        <begin position="293"/>
        <end position="394"/>
    </location>
</feature>
<dbReference type="InterPro" id="IPR055558">
    <property type="entry name" value="DUF7134"/>
</dbReference>
<protein>
    <recommendedName>
        <fullName evidence="2">histidine kinase</fullName>
        <ecNumber evidence="2">2.7.13.3</ecNumber>
    </recommendedName>
</protein>
<evidence type="ECO:0000313" key="14">
    <source>
        <dbReference type="Proteomes" id="UP000182054"/>
    </source>
</evidence>
<dbReference type="GO" id="GO:0005524">
    <property type="term" value="F:ATP binding"/>
    <property type="evidence" value="ECO:0007669"/>
    <property type="project" value="UniProtKB-KW"/>
</dbReference>
<evidence type="ECO:0000259" key="11">
    <source>
        <dbReference type="Pfam" id="PF07730"/>
    </source>
</evidence>
<evidence type="ECO:0000259" key="12">
    <source>
        <dbReference type="Pfam" id="PF23539"/>
    </source>
</evidence>
<evidence type="ECO:0000256" key="4">
    <source>
        <dbReference type="ARBA" id="ARBA00022679"/>
    </source>
</evidence>
<dbReference type="InterPro" id="IPR050482">
    <property type="entry name" value="Sensor_HK_TwoCompSys"/>
</dbReference>
<dbReference type="PANTHER" id="PTHR24421:SF10">
    <property type="entry name" value="NITRATE_NITRITE SENSOR PROTEIN NARQ"/>
    <property type="match status" value="1"/>
</dbReference>
<evidence type="ECO:0000256" key="9">
    <source>
        <dbReference type="SAM" id="Phobius"/>
    </source>
</evidence>
<evidence type="ECO:0000259" key="10">
    <source>
        <dbReference type="Pfam" id="PF02518"/>
    </source>
</evidence>
<dbReference type="CDD" id="cd16917">
    <property type="entry name" value="HATPase_UhpB-NarQ-NarX-like"/>
    <property type="match status" value="1"/>
</dbReference>
<dbReference type="InterPro" id="IPR036890">
    <property type="entry name" value="HATPase_C_sf"/>
</dbReference>
<sequence>MRPLTTWFRSHPFAADGLLAAALFALELTGLAGVGEPVVTVALALALATALAWRRRAPLVSAWAIYALLVLGIVADRIVRFSDAPPPGQLFAVVMLYTLVLYRDRRLAALYAAALLVAELASRLVLGTDFVFTAFFLLLYLLAWITAAYLGARRAYIAEVSARLAVAEADRDRRAVDAVSAERTRIARELHDVVAHAVSVMIVQADGAGYALRADPDRAEAALRNISATGRSALAELRRTVALLRTDDAGTAHPEYGTAALARVVEMMRAAGLTVSMEMTGDLDAVPPSIALGVHRVVQESLTNALRHGGDRPRAAVVVTRADDAVTVSVTNTPRRPGATPPPNTAVPGVELAGSGSGFGVIGMRERVAVLGGDLQAGSLPAGGWRVRAVLPLDPADTPAQKGLGA</sequence>
<feature type="transmembrane region" description="Helical" evidence="9">
    <location>
        <begin position="60"/>
        <end position="78"/>
    </location>
</feature>
<feature type="transmembrane region" description="Helical" evidence="9">
    <location>
        <begin position="84"/>
        <end position="102"/>
    </location>
</feature>
<accession>A0A1I0UED4</accession>
<dbReference type="AlphaFoldDB" id="A0A1I0UED4"/>
<feature type="transmembrane region" description="Helical" evidence="9">
    <location>
        <begin position="12"/>
        <end position="31"/>
    </location>
</feature>
<dbReference type="Proteomes" id="UP000182054">
    <property type="component" value="Unassembled WGS sequence"/>
</dbReference>
<evidence type="ECO:0000256" key="5">
    <source>
        <dbReference type="ARBA" id="ARBA00022741"/>
    </source>
</evidence>
<dbReference type="RefSeq" id="WP_068366072.1">
    <property type="nucleotide sequence ID" value="NZ_FOJN01000021.1"/>
</dbReference>
<dbReference type="OrthoDB" id="227596at2"/>
<comment type="catalytic activity">
    <reaction evidence="1">
        <text>ATP + protein L-histidine = ADP + protein N-phospho-L-histidine.</text>
        <dbReference type="EC" id="2.7.13.3"/>
    </reaction>
</comment>
<name>A0A1I0UED4_9NOCA</name>
<dbReference type="EC" id="2.7.13.3" evidence="2"/>
<keyword evidence="8" id="KW-0902">Two-component regulatory system</keyword>
<organism evidence="13 14">
    <name type="scientific">Rhodococcoides kroppenstedtii</name>
    <dbReference type="NCBI Taxonomy" id="293050"/>
    <lineage>
        <taxon>Bacteria</taxon>
        <taxon>Bacillati</taxon>
        <taxon>Actinomycetota</taxon>
        <taxon>Actinomycetes</taxon>
        <taxon>Mycobacteriales</taxon>
        <taxon>Nocardiaceae</taxon>
        <taxon>Rhodococcoides</taxon>
    </lineage>
</organism>
<feature type="transmembrane region" description="Helical" evidence="9">
    <location>
        <begin position="109"/>
        <end position="126"/>
    </location>
</feature>
<dbReference type="Gene3D" id="1.20.5.1930">
    <property type="match status" value="1"/>
</dbReference>
<evidence type="ECO:0000256" key="6">
    <source>
        <dbReference type="ARBA" id="ARBA00022777"/>
    </source>
</evidence>
<feature type="transmembrane region" description="Helical" evidence="9">
    <location>
        <begin position="37"/>
        <end position="53"/>
    </location>
</feature>
<keyword evidence="4" id="KW-0808">Transferase</keyword>
<dbReference type="Pfam" id="PF23539">
    <property type="entry name" value="DUF7134"/>
    <property type="match status" value="1"/>
</dbReference>
<dbReference type="GO" id="GO:0016020">
    <property type="term" value="C:membrane"/>
    <property type="evidence" value="ECO:0007669"/>
    <property type="project" value="InterPro"/>
</dbReference>
<feature type="transmembrane region" description="Helical" evidence="9">
    <location>
        <begin position="132"/>
        <end position="152"/>
    </location>
</feature>
<dbReference type="InterPro" id="IPR003594">
    <property type="entry name" value="HATPase_dom"/>
</dbReference>
<keyword evidence="9" id="KW-1133">Transmembrane helix</keyword>